<dbReference type="InterPro" id="IPR001296">
    <property type="entry name" value="Glyco_trans_1"/>
</dbReference>
<evidence type="ECO:0000259" key="1">
    <source>
        <dbReference type="Pfam" id="PF00534"/>
    </source>
</evidence>
<dbReference type="PANTHER" id="PTHR45947">
    <property type="entry name" value="SULFOQUINOVOSYL TRANSFERASE SQD2"/>
    <property type="match status" value="1"/>
</dbReference>
<protein>
    <submittedName>
        <fullName evidence="2">Glycosyltransferase family 4 protein</fullName>
    </submittedName>
</protein>
<evidence type="ECO:0000313" key="2">
    <source>
        <dbReference type="EMBL" id="RLZ11569.1"/>
    </source>
</evidence>
<dbReference type="OrthoDB" id="9768685at2"/>
<gene>
    <name evidence="2" type="ORF">EAH69_03880</name>
</gene>
<organism evidence="2 3">
    <name type="scientific">Faecalibacter macacae</name>
    <dbReference type="NCBI Taxonomy" id="1859289"/>
    <lineage>
        <taxon>Bacteria</taxon>
        <taxon>Pseudomonadati</taxon>
        <taxon>Bacteroidota</taxon>
        <taxon>Flavobacteriia</taxon>
        <taxon>Flavobacteriales</taxon>
        <taxon>Weeksellaceae</taxon>
        <taxon>Faecalibacter</taxon>
    </lineage>
</organism>
<dbReference type="SUPFAM" id="SSF53756">
    <property type="entry name" value="UDP-Glycosyltransferase/glycogen phosphorylase"/>
    <property type="match status" value="1"/>
</dbReference>
<dbReference type="Gene3D" id="3.40.50.2000">
    <property type="entry name" value="Glycogen Phosphorylase B"/>
    <property type="match status" value="2"/>
</dbReference>
<dbReference type="RefSeq" id="WP_121933877.1">
    <property type="nucleotide sequence ID" value="NZ_RDOJ01000004.1"/>
</dbReference>
<dbReference type="Pfam" id="PF00534">
    <property type="entry name" value="Glycos_transf_1"/>
    <property type="match status" value="1"/>
</dbReference>
<evidence type="ECO:0000313" key="3">
    <source>
        <dbReference type="Proteomes" id="UP000275348"/>
    </source>
</evidence>
<dbReference type="EMBL" id="RDOJ01000004">
    <property type="protein sequence ID" value="RLZ11569.1"/>
    <property type="molecule type" value="Genomic_DNA"/>
</dbReference>
<sequence length="364" mass="42337">MKKAIIIDWLDKYGGAERVIQKINNIFHFDQIYTLTNIMKNEEFVQLFPQNKVTINDTILRKSGSRFRIFYFSFFYLISKIKIDKNVDLIISSSHSVAKGISKSRKDQVHISYFQARNSNYIWDEVDLYFGKFKILFYPLLYVLRRFDIKQSQKPDFIVSNSIFVQQWVKKVYNRDSVVIYPPVNFDKFNLKIQKEDYYVIVGRIAAIKRFDIVIKAFNNNKRKLIVIGDGEELESLKNLAKSDQIFFKGFQTAEEVAKYVGSAKAFIQVGIEGFGIAPLEAQACGTPVIAYAKGGVLETIIENKTGVFFNEQSVESLNNAILIFEQLTFDNNFMRNHALNFSEENFERNFKQFVESKIHPKLI</sequence>
<proteinExistence type="predicted"/>
<dbReference type="GO" id="GO:0016757">
    <property type="term" value="F:glycosyltransferase activity"/>
    <property type="evidence" value="ECO:0007669"/>
    <property type="project" value="InterPro"/>
</dbReference>
<dbReference type="PANTHER" id="PTHR45947:SF3">
    <property type="entry name" value="SULFOQUINOVOSYL TRANSFERASE SQD2"/>
    <property type="match status" value="1"/>
</dbReference>
<feature type="domain" description="Glycosyl transferase family 1" evidence="1">
    <location>
        <begin position="188"/>
        <end position="327"/>
    </location>
</feature>
<name>A0A3L9MLJ7_9FLAO</name>
<keyword evidence="3" id="KW-1185">Reference proteome</keyword>
<accession>A0A3L9MLJ7</accession>
<reference evidence="2 3" key="1">
    <citation type="submission" date="2018-10" db="EMBL/GenBank/DDBJ databases">
        <authorList>
            <person name="Chen X."/>
        </authorList>
    </citation>
    <scope>NUCLEOTIDE SEQUENCE [LARGE SCALE GENOMIC DNA]</scope>
    <source>
        <strain evidence="2 3">YIM 102668</strain>
    </source>
</reference>
<dbReference type="AlphaFoldDB" id="A0A3L9MLJ7"/>
<dbReference type="InterPro" id="IPR050194">
    <property type="entry name" value="Glycosyltransferase_grp1"/>
</dbReference>
<dbReference type="Proteomes" id="UP000275348">
    <property type="component" value="Unassembled WGS sequence"/>
</dbReference>
<comment type="caution">
    <text evidence="2">The sequence shown here is derived from an EMBL/GenBank/DDBJ whole genome shotgun (WGS) entry which is preliminary data.</text>
</comment>